<dbReference type="EMBL" id="BEXD01003842">
    <property type="protein sequence ID" value="GBC02660.1"/>
    <property type="molecule type" value="Genomic_DNA"/>
</dbReference>
<comment type="caution">
    <text evidence="2">The sequence shown here is derived from an EMBL/GenBank/DDBJ whole genome shotgun (WGS) entry which is preliminary data.</text>
</comment>
<organism evidence="2 4">
    <name type="scientific">Rhizophagus clarus</name>
    <dbReference type="NCBI Taxonomy" id="94130"/>
    <lineage>
        <taxon>Eukaryota</taxon>
        <taxon>Fungi</taxon>
        <taxon>Fungi incertae sedis</taxon>
        <taxon>Mucoromycota</taxon>
        <taxon>Glomeromycotina</taxon>
        <taxon>Glomeromycetes</taxon>
        <taxon>Glomerales</taxon>
        <taxon>Glomeraceae</taxon>
        <taxon>Rhizophagus</taxon>
    </lineage>
</organism>
<protein>
    <recommendedName>
        <fullName evidence="5">F-box domain-containing protein</fullName>
    </recommendedName>
</protein>
<name>A0A2Z6S0N8_9GLOM</name>
<dbReference type="OrthoDB" id="1751604at2759"/>
<keyword evidence="4" id="KW-1185">Reference proteome</keyword>
<dbReference type="AlphaFoldDB" id="A0A2Z6S0N8"/>
<dbReference type="Proteomes" id="UP000247702">
    <property type="component" value="Unassembled WGS sequence"/>
</dbReference>
<accession>A0A2Z6S0N8</accession>
<gene>
    <name evidence="3" type="ORF">RCL2_000659700</name>
    <name evidence="2" type="ORF">RclHR1_04740003</name>
</gene>
<evidence type="ECO:0000256" key="1">
    <source>
        <dbReference type="SAM" id="Phobius"/>
    </source>
</evidence>
<evidence type="ECO:0000313" key="3">
    <source>
        <dbReference type="EMBL" id="GES79290.1"/>
    </source>
</evidence>
<keyword evidence="1" id="KW-1133">Transmembrane helix</keyword>
<reference evidence="3" key="2">
    <citation type="submission" date="2019-10" db="EMBL/GenBank/DDBJ databases">
        <title>Conservation and host-specific expression of non-tandemly repeated heterogenous ribosome RNA gene in arbuscular mycorrhizal fungi.</title>
        <authorList>
            <person name="Maeda T."/>
            <person name="Kobayashi Y."/>
            <person name="Nakagawa T."/>
            <person name="Ezawa T."/>
            <person name="Yamaguchi K."/>
            <person name="Bino T."/>
            <person name="Nishimoto Y."/>
            <person name="Shigenobu S."/>
            <person name="Kawaguchi M."/>
        </authorList>
    </citation>
    <scope>NUCLEOTIDE SEQUENCE</scope>
    <source>
        <strain evidence="3">HR1</strain>
    </source>
</reference>
<sequence length="555" mass="65632">MACSKICSGNLPELTDEIIQYFRNDFSTLHSCILVNRLWCRLAIPLLWEDPFSIPNQNYQFIKILLYNLNENDKTQLNENYRINNNNVFFSNALFNYSSFIKRLNTQTLRFSVENWVTNLANNFENFANLIYKLLVKTFIENEVNLYSFEVVLLTSRDQKYFNDILELILENSKFVYNIRNLVLHLSLLPGVINIIPFLNFLISNCSSISSVYFKISRNFTLSIEKYLSEIIISQHNLKKVSFEYNTSNLYNSLLLTLQNSNCSNTLNTIVFYCINFKNVITYLKEVFNNLNVLESIHIFYCLSLNSNFVQQIINTTKPFKLRSLFMDEILQIYSLQLLLQRFGNYLENFGFEFGDSEQKQQLLEILVKYCTNIRYFDLAGPHNININLAFSLIENNVQNLNYLFIEFDLDFDDCHLSDDIIDLSSTILRNLGQILPSKLEYLCLELNLNAGDLEIFLKNCQNTFIRKLLIKTIVLNEFEDILSYIKEYIMKEKRVEYLAYSEYGFSSIMDDLFSLKDEVNEFKLYNIKVRRYCDLYIRTYDFVNNYYSNSKKDM</sequence>
<dbReference type="EMBL" id="BLAL01000043">
    <property type="protein sequence ID" value="GES79290.1"/>
    <property type="molecule type" value="Genomic_DNA"/>
</dbReference>
<feature type="transmembrane region" description="Helical" evidence="1">
    <location>
        <begin position="182"/>
        <end position="203"/>
    </location>
</feature>
<keyword evidence="1" id="KW-0472">Membrane</keyword>
<proteinExistence type="predicted"/>
<evidence type="ECO:0008006" key="5">
    <source>
        <dbReference type="Google" id="ProtNLM"/>
    </source>
</evidence>
<evidence type="ECO:0000313" key="2">
    <source>
        <dbReference type="EMBL" id="GBC02660.1"/>
    </source>
</evidence>
<reference evidence="2 4" key="1">
    <citation type="submission" date="2017-11" db="EMBL/GenBank/DDBJ databases">
        <title>The genome of Rhizophagus clarus HR1 reveals common genetic basis of auxotrophy among arbuscular mycorrhizal fungi.</title>
        <authorList>
            <person name="Kobayashi Y."/>
        </authorList>
    </citation>
    <scope>NUCLEOTIDE SEQUENCE [LARGE SCALE GENOMIC DNA]</scope>
    <source>
        <strain evidence="2 4">HR1</strain>
    </source>
</reference>
<keyword evidence="1" id="KW-0812">Transmembrane</keyword>
<evidence type="ECO:0000313" key="4">
    <source>
        <dbReference type="Proteomes" id="UP000247702"/>
    </source>
</evidence>
<dbReference type="Proteomes" id="UP000615446">
    <property type="component" value="Unassembled WGS sequence"/>
</dbReference>